<dbReference type="InterPro" id="IPR036736">
    <property type="entry name" value="ACP-like_sf"/>
</dbReference>
<evidence type="ECO:0000313" key="3">
    <source>
        <dbReference type="Proteomes" id="UP001321520"/>
    </source>
</evidence>
<accession>A0ABY9ECF0</accession>
<evidence type="ECO:0000259" key="1">
    <source>
        <dbReference type="PROSITE" id="PS50075"/>
    </source>
</evidence>
<proteinExistence type="predicted"/>
<dbReference type="EMBL" id="CP098023">
    <property type="protein sequence ID" value="WKD49174.1"/>
    <property type="molecule type" value="Genomic_DNA"/>
</dbReference>
<dbReference type="PROSITE" id="PS50075">
    <property type="entry name" value="CARRIER"/>
    <property type="match status" value="1"/>
</dbReference>
<dbReference type="InterPro" id="IPR009081">
    <property type="entry name" value="PP-bd_ACP"/>
</dbReference>
<feature type="domain" description="Carrier" evidence="1">
    <location>
        <begin position="1"/>
        <end position="79"/>
    </location>
</feature>
<sequence>MQKKEIFDLIVKHAIEVLPELEEYQFQYSDTLIKLGANSLDRSEIVMMTLQALSLNVPLLELAKATNMGELADILQQRYSR</sequence>
<gene>
    <name evidence="2" type="ORF">M8T91_14920</name>
</gene>
<dbReference type="SUPFAM" id="SSF47336">
    <property type="entry name" value="ACP-like"/>
    <property type="match status" value="1"/>
</dbReference>
<reference evidence="2 3" key="1">
    <citation type="submission" date="2022-05" db="EMBL/GenBank/DDBJ databases">
        <title>Microbulbifer sp. nov., isolated from sponge.</title>
        <authorList>
            <person name="Gao L."/>
        </authorList>
    </citation>
    <scope>NUCLEOTIDE SEQUENCE [LARGE SCALE GENOMIC DNA]</scope>
    <source>
        <strain evidence="2 3">MI-G</strain>
    </source>
</reference>
<name>A0ABY9ECF0_9GAMM</name>
<keyword evidence="3" id="KW-1185">Reference proteome</keyword>
<dbReference type="RefSeq" id="WP_301414962.1">
    <property type="nucleotide sequence ID" value="NZ_CP098023.1"/>
</dbReference>
<organism evidence="2 3">
    <name type="scientific">Microbulbifer spongiae</name>
    <dbReference type="NCBI Taxonomy" id="2944933"/>
    <lineage>
        <taxon>Bacteria</taxon>
        <taxon>Pseudomonadati</taxon>
        <taxon>Pseudomonadota</taxon>
        <taxon>Gammaproteobacteria</taxon>
        <taxon>Cellvibrionales</taxon>
        <taxon>Microbulbiferaceae</taxon>
        <taxon>Microbulbifer</taxon>
    </lineage>
</organism>
<dbReference type="Gene3D" id="1.10.1200.10">
    <property type="entry name" value="ACP-like"/>
    <property type="match status" value="1"/>
</dbReference>
<protein>
    <submittedName>
        <fullName evidence="2">Acyl carrier protein</fullName>
    </submittedName>
</protein>
<dbReference type="Proteomes" id="UP001321520">
    <property type="component" value="Chromosome"/>
</dbReference>
<dbReference type="NCBIfam" id="NF005502">
    <property type="entry name" value="PRK07117.1"/>
    <property type="match status" value="1"/>
</dbReference>
<evidence type="ECO:0000313" key="2">
    <source>
        <dbReference type="EMBL" id="WKD49174.1"/>
    </source>
</evidence>